<dbReference type="PANTHER" id="PTHR40622">
    <property type="match status" value="1"/>
</dbReference>
<protein>
    <recommendedName>
        <fullName evidence="4">DUF7728 domain-containing protein</fullName>
    </recommendedName>
</protein>
<keyword evidence="3" id="KW-0732">Signal</keyword>
<keyword evidence="2" id="KW-0812">Transmembrane</keyword>
<feature type="domain" description="DUF7728" evidence="4">
    <location>
        <begin position="45"/>
        <end position="183"/>
    </location>
</feature>
<organism evidence="5 6">
    <name type="scientific">Glonium stellatum</name>
    <dbReference type="NCBI Taxonomy" id="574774"/>
    <lineage>
        <taxon>Eukaryota</taxon>
        <taxon>Fungi</taxon>
        <taxon>Dikarya</taxon>
        <taxon>Ascomycota</taxon>
        <taxon>Pezizomycotina</taxon>
        <taxon>Dothideomycetes</taxon>
        <taxon>Pleosporomycetidae</taxon>
        <taxon>Gloniales</taxon>
        <taxon>Gloniaceae</taxon>
        <taxon>Glonium</taxon>
    </lineage>
</organism>
<dbReference type="EMBL" id="KV751080">
    <property type="protein sequence ID" value="OCL01746.1"/>
    <property type="molecule type" value="Genomic_DNA"/>
</dbReference>
<evidence type="ECO:0000259" key="4">
    <source>
        <dbReference type="Pfam" id="PF24854"/>
    </source>
</evidence>
<evidence type="ECO:0000313" key="5">
    <source>
        <dbReference type="EMBL" id="OCL01746.1"/>
    </source>
</evidence>
<feature type="signal peptide" evidence="3">
    <location>
        <begin position="1"/>
        <end position="26"/>
    </location>
</feature>
<evidence type="ECO:0000256" key="1">
    <source>
        <dbReference type="SAM" id="MobiDB-lite"/>
    </source>
</evidence>
<accession>A0A8E2EN88</accession>
<dbReference type="OrthoDB" id="5409353at2759"/>
<feature type="transmembrane region" description="Helical" evidence="2">
    <location>
        <begin position="282"/>
        <end position="303"/>
    </location>
</feature>
<keyword evidence="2" id="KW-1133">Transmembrane helix</keyword>
<evidence type="ECO:0000256" key="2">
    <source>
        <dbReference type="SAM" id="Phobius"/>
    </source>
</evidence>
<dbReference type="PANTHER" id="PTHR40622:SF1">
    <property type="match status" value="1"/>
</dbReference>
<proteinExistence type="predicted"/>
<dbReference type="InterPro" id="IPR056145">
    <property type="entry name" value="DUF7728"/>
</dbReference>
<dbReference type="Proteomes" id="UP000250140">
    <property type="component" value="Unassembled WGS sequence"/>
</dbReference>
<keyword evidence="6" id="KW-1185">Reference proteome</keyword>
<keyword evidence="2" id="KW-0472">Membrane</keyword>
<dbReference type="Pfam" id="PF24854">
    <property type="entry name" value="DUF7728"/>
    <property type="match status" value="1"/>
</dbReference>
<evidence type="ECO:0000256" key="3">
    <source>
        <dbReference type="SAM" id="SignalP"/>
    </source>
</evidence>
<feature type="region of interest" description="Disordered" evidence="1">
    <location>
        <begin position="224"/>
        <end position="274"/>
    </location>
</feature>
<gene>
    <name evidence="5" type="ORF">AOQ84DRAFT_306101</name>
</gene>
<feature type="compositionally biased region" description="Basic residues" evidence="1">
    <location>
        <begin position="240"/>
        <end position="274"/>
    </location>
</feature>
<feature type="chain" id="PRO_5034777849" description="DUF7728 domain-containing protein" evidence="3">
    <location>
        <begin position="27"/>
        <end position="375"/>
    </location>
</feature>
<dbReference type="AlphaFoldDB" id="A0A8E2EN88"/>
<reference evidence="5 6" key="1">
    <citation type="journal article" date="2016" name="Nat. Commun.">
        <title>Ectomycorrhizal ecology is imprinted in the genome of the dominant symbiotic fungus Cenococcum geophilum.</title>
        <authorList>
            <consortium name="DOE Joint Genome Institute"/>
            <person name="Peter M."/>
            <person name="Kohler A."/>
            <person name="Ohm R.A."/>
            <person name="Kuo A."/>
            <person name="Krutzmann J."/>
            <person name="Morin E."/>
            <person name="Arend M."/>
            <person name="Barry K.W."/>
            <person name="Binder M."/>
            <person name="Choi C."/>
            <person name="Clum A."/>
            <person name="Copeland A."/>
            <person name="Grisel N."/>
            <person name="Haridas S."/>
            <person name="Kipfer T."/>
            <person name="LaButti K."/>
            <person name="Lindquist E."/>
            <person name="Lipzen A."/>
            <person name="Maire R."/>
            <person name="Meier B."/>
            <person name="Mihaltcheva S."/>
            <person name="Molinier V."/>
            <person name="Murat C."/>
            <person name="Poggeler S."/>
            <person name="Quandt C.A."/>
            <person name="Sperisen C."/>
            <person name="Tritt A."/>
            <person name="Tisserant E."/>
            <person name="Crous P.W."/>
            <person name="Henrissat B."/>
            <person name="Nehls U."/>
            <person name="Egli S."/>
            <person name="Spatafora J.W."/>
            <person name="Grigoriev I.V."/>
            <person name="Martin F.M."/>
        </authorList>
    </citation>
    <scope>NUCLEOTIDE SEQUENCE [LARGE SCALE GENOMIC DNA]</scope>
    <source>
        <strain evidence="5 6">CBS 207.34</strain>
    </source>
</reference>
<name>A0A8E2EN88_9PEZI</name>
<evidence type="ECO:0000313" key="6">
    <source>
        <dbReference type="Proteomes" id="UP000250140"/>
    </source>
</evidence>
<sequence length="375" mass="40876">MLFRSFGLCATFALAAHSVMVPPTVGIESLSDDNSIETLGVDAFKQSIKLECPGCPMASGEKTVEWKEGVENSLLIDFAIGQNQDTLEIGGVQLYPPSFGHFADPFYISQVASDADSESKRLRITGYAFHYNTAETISEAGTELLPMTFKITSIESQSISPSSLTIFLLKDVSGRLMIASIKPASAAAESSPKEETKECKEWALLCKWKSIISDKIQGVKTTLSKGCHKGNPMRPGGHGKPPHRARPGRPGRPHHRPHHGKHHGEHHGHHSHHRAKAIIRKVAFTFIFPVIIGAIAGAFVYLLGMAIGRSIAFVWWNLRGRSQYETVAQDEEEGSDGFDGKGSDKEVCCEPPVYDGEAPPVYEAAAEKEVVNESN</sequence>